<gene>
    <name evidence="1" type="ORF">S06H3_65621</name>
</gene>
<sequence length="89" mass="10178">MSVGYDLTGIQAQKIYEFIKGLRDASKFKFFNEYKSTLKEEIKNFDHVQKSFSKSELRNCIENISPHVSNSITLSTMHGCPPDEIEAIC</sequence>
<name>X1QQP6_9ZZZZ</name>
<feature type="non-terminal residue" evidence="1">
    <location>
        <position position="89"/>
    </location>
</feature>
<protein>
    <submittedName>
        <fullName evidence="1">Uncharacterized protein</fullName>
    </submittedName>
</protein>
<dbReference type="EMBL" id="BARV01044267">
    <property type="protein sequence ID" value="GAI70553.1"/>
    <property type="molecule type" value="Genomic_DNA"/>
</dbReference>
<comment type="caution">
    <text evidence="1">The sequence shown here is derived from an EMBL/GenBank/DDBJ whole genome shotgun (WGS) entry which is preliminary data.</text>
</comment>
<accession>X1QQP6</accession>
<evidence type="ECO:0000313" key="1">
    <source>
        <dbReference type="EMBL" id="GAI70553.1"/>
    </source>
</evidence>
<reference evidence="1" key="1">
    <citation type="journal article" date="2014" name="Front. Microbiol.">
        <title>High frequency of phylogenetically diverse reductive dehalogenase-homologous genes in deep subseafloor sedimentary metagenomes.</title>
        <authorList>
            <person name="Kawai M."/>
            <person name="Futagami T."/>
            <person name="Toyoda A."/>
            <person name="Takaki Y."/>
            <person name="Nishi S."/>
            <person name="Hori S."/>
            <person name="Arai W."/>
            <person name="Tsubouchi T."/>
            <person name="Morono Y."/>
            <person name="Uchiyama I."/>
            <person name="Ito T."/>
            <person name="Fujiyama A."/>
            <person name="Inagaki F."/>
            <person name="Takami H."/>
        </authorList>
    </citation>
    <scope>NUCLEOTIDE SEQUENCE</scope>
    <source>
        <strain evidence="1">Expedition CK06-06</strain>
    </source>
</reference>
<organism evidence="1">
    <name type="scientific">marine sediment metagenome</name>
    <dbReference type="NCBI Taxonomy" id="412755"/>
    <lineage>
        <taxon>unclassified sequences</taxon>
        <taxon>metagenomes</taxon>
        <taxon>ecological metagenomes</taxon>
    </lineage>
</organism>
<dbReference type="AlphaFoldDB" id="X1QQP6"/>
<proteinExistence type="predicted"/>